<keyword evidence="4" id="KW-0067">ATP-binding</keyword>
<evidence type="ECO:0000259" key="9">
    <source>
        <dbReference type="PROSITE" id="PS50929"/>
    </source>
</evidence>
<feature type="domain" description="ABC transmembrane type-1" evidence="9">
    <location>
        <begin position="26"/>
        <end position="310"/>
    </location>
</feature>
<keyword evidence="3" id="KW-0547">Nucleotide-binding</keyword>
<reference evidence="10 11" key="1">
    <citation type="submission" date="2024-09" db="EMBL/GenBank/DDBJ databases">
        <authorList>
            <person name="Sun Q."/>
            <person name="Mori K."/>
        </authorList>
    </citation>
    <scope>NUCLEOTIDE SEQUENCE [LARGE SCALE GENOMIC DNA]</scope>
    <source>
        <strain evidence="10 11">TBRC 4576</strain>
    </source>
</reference>
<feature type="transmembrane region" description="Helical" evidence="7">
    <location>
        <begin position="56"/>
        <end position="75"/>
    </location>
</feature>
<comment type="subcellular location">
    <subcellularLocation>
        <location evidence="1">Cell membrane</location>
        <topology evidence="1">Multi-pass membrane protein</topology>
    </subcellularLocation>
</comment>
<evidence type="ECO:0000313" key="10">
    <source>
        <dbReference type="EMBL" id="MFB9769822.1"/>
    </source>
</evidence>
<organism evidence="10 11">
    <name type="scientific">Lactiplantibacillus modestisalitolerans</name>
    <dbReference type="NCBI Taxonomy" id="1457219"/>
    <lineage>
        <taxon>Bacteria</taxon>
        <taxon>Bacillati</taxon>
        <taxon>Bacillota</taxon>
        <taxon>Bacilli</taxon>
        <taxon>Lactobacillales</taxon>
        <taxon>Lactobacillaceae</taxon>
        <taxon>Lactiplantibacillus</taxon>
    </lineage>
</organism>
<keyword evidence="2 7" id="KW-0812">Transmembrane</keyword>
<dbReference type="PANTHER" id="PTHR43394:SF1">
    <property type="entry name" value="ATP-BINDING CASSETTE SUB-FAMILY B MEMBER 10, MITOCHONDRIAL"/>
    <property type="match status" value="1"/>
</dbReference>
<gene>
    <name evidence="10" type="primary">cydC</name>
    <name evidence="10" type="ORF">ACFFLI_08095</name>
</gene>
<comment type="caution">
    <text evidence="10">The sequence shown here is derived from an EMBL/GenBank/DDBJ whole genome shotgun (WGS) entry which is preliminary data.</text>
</comment>
<feature type="transmembrane region" description="Helical" evidence="7">
    <location>
        <begin position="24"/>
        <end position="44"/>
    </location>
</feature>
<evidence type="ECO:0000256" key="5">
    <source>
        <dbReference type="ARBA" id="ARBA00022989"/>
    </source>
</evidence>
<keyword evidence="11" id="KW-1185">Reference proteome</keyword>
<feature type="transmembrane region" description="Helical" evidence="7">
    <location>
        <begin position="142"/>
        <end position="162"/>
    </location>
</feature>
<dbReference type="SUPFAM" id="SSF52540">
    <property type="entry name" value="P-loop containing nucleoside triphosphate hydrolases"/>
    <property type="match status" value="1"/>
</dbReference>
<evidence type="ECO:0000256" key="3">
    <source>
        <dbReference type="ARBA" id="ARBA00022741"/>
    </source>
</evidence>
<dbReference type="PROSITE" id="PS00211">
    <property type="entry name" value="ABC_TRANSPORTER_1"/>
    <property type="match status" value="1"/>
</dbReference>
<dbReference type="InterPro" id="IPR014223">
    <property type="entry name" value="ABC_CydC/D"/>
</dbReference>
<dbReference type="Gene3D" id="3.40.50.300">
    <property type="entry name" value="P-loop containing nucleotide triphosphate hydrolases"/>
    <property type="match status" value="1"/>
</dbReference>
<protein>
    <submittedName>
        <fullName evidence="10">Thiol reductant ABC exporter subunit CydC</fullName>
    </submittedName>
</protein>
<dbReference type="InterPro" id="IPR027417">
    <property type="entry name" value="P-loop_NTPase"/>
</dbReference>
<dbReference type="InterPro" id="IPR017871">
    <property type="entry name" value="ABC_transporter-like_CS"/>
</dbReference>
<accession>A0ABV5WUM4</accession>
<sequence length="582" mass="66172">MKDFLATFKHDTWVMPYLRKYKKLLALTLFLGLMTFFCGSALMFNSGYLISKAARHPYNILMIYVPVVLTRAFGIGRPAFRYAERITSHNWVLRIVSDFRKKLYQAVSKHAVAIRQNFQTGDVLSLLADDIDHIENLYLRTVFPTVIAWTMYVLIVLALGYFTWWFGLLMLLLLGLVVIVMPLWSVLINGARESRGRQIQQGFYTQLTDAVMGLGDWLISGRQQDFYDRQTKPISEIAALRRQDHRFQWWRDFTIQLIFGVICLALLVWSSFYWTTNQASANWIAAFVLSVFPLVDAMQSVSQGVSEWPSYQRSIKRVNALDTAPIDDHDQTKLTEPFALLRVADLNYAYPQTQRPIFHGLNLTLTAGEKLALLGPSGTGKSTLLRLILGDLTPDAGAVQLNDVPIARLQNERAQLFGVLDQQPYLFNTTIMNNVRMGNEDASDAEVRAALKAVALEPLIQSLPDGYETVVEEGGSRFSGGERQRLALARILLQDAPIIILDEPTVSLDPITESKLLDTVFEVLQDKTILWVTHHLAGIDHVDQVRFLEDGQFDMAGTPEELYRREARFRRLYELDRGQEGV</sequence>
<evidence type="ECO:0000256" key="1">
    <source>
        <dbReference type="ARBA" id="ARBA00004651"/>
    </source>
</evidence>
<dbReference type="InterPro" id="IPR039421">
    <property type="entry name" value="Type_1_exporter"/>
</dbReference>
<evidence type="ECO:0000256" key="2">
    <source>
        <dbReference type="ARBA" id="ARBA00022692"/>
    </source>
</evidence>
<dbReference type="SMART" id="SM00382">
    <property type="entry name" value="AAA"/>
    <property type="match status" value="1"/>
</dbReference>
<dbReference type="InterPro" id="IPR003439">
    <property type="entry name" value="ABC_transporter-like_ATP-bd"/>
</dbReference>
<feature type="domain" description="ABC transporter" evidence="8">
    <location>
        <begin position="341"/>
        <end position="575"/>
    </location>
</feature>
<dbReference type="PROSITE" id="PS50893">
    <property type="entry name" value="ABC_TRANSPORTER_2"/>
    <property type="match status" value="1"/>
</dbReference>
<dbReference type="PROSITE" id="PS50929">
    <property type="entry name" value="ABC_TM1F"/>
    <property type="match status" value="1"/>
</dbReference>
<dbReference type="InterPro" id="IPR003593">
    <property type="entry name" value="AAA+_ATPase"/>
</dbReference>
<dbReference type="Gene3D" id="1.20.1560.10">
    <property type="entry name" value="ABC transporter type 1, transmembrane domain"/>
    <property type="match status" value="1"/>
</dbReference>
<proteinExistence type="predicted"/>
<dbReference type="PANTHER" id="PTHR43394">
    <property type="entry name" value="ATP-DEPENDENT PERMEASE MDL1, MITOCHONDRIAL"/>
    <property type="match status" value="1"/>
</dbReference>
<dbReference type="RefSeq" id="WP_137641543.1">
    <property type="nucleotide sequence ID" value="NZ_BJEA01000001.1"/>
</dbReference>
<evidence type="ECO:0000256" key="4">
    <source>
        <dbReference type="ARBA" id="ARBA00022840"/>
    </source>
</evidence>
<evidence type="ECO:0000256" key="6">
    <source>
        <dbReference type="ARBA" id="ARBA00023136"/>
    </source>
</evidence>
<dbReference type="InterPro" id="IPR011527">
    <property type="entry name" value="ABC1_TM_dom"/>
</dbReference>
<keyword evidence="6 7" id="KW-0472">Membrane</keyword>
<evidence type="ECO:0000259" key="8">
    <source>
        <dbReference type="PROSITE" id="PS50893"/>
    </source>
</evidence>
<dbReference type="InterPro" id="IPR036640">
    <property type="entry name" value="ABC1_TM_sf"/>
</dbReference>
<evidence type="ECO:0000313" key="11">
    <source>
        <dbReference type="Proteomes" id="UP001589691"/>
    </source>
</evidence>
<feature type="transmembrane region" description="Helical" evidence="7">
    <location>
        <begin position="168"/>
        <end position="188"/>
    </location>
</feature>
<dbReference type="NCBIfam" id="TIGR02868">
    <property type="entry name" value="CydC"/>
    <property type="match status" value="1"/>
</dbReference>
<dbReference type="Pfam" id="PF00005">
    <property type="entry name" value="ABC_tran"/>
    <property type="match status" value="1"/>
</dbReference>
<keyword evidence="5 7" id="KW-1133">Transmembrane helix</keyword>
<dbReference type="CDD" id="cd03247">
    <property type="entry name" value="ABCC_cytochrome_bd"/>
    <property type="match status" value="1"/>
</dbReference>
<dbReference type="EMBL" id="JBHLZY010000020">
    <property type="protein sequence ID" value="MFB9769822.1"/>
    <property type="molecule type" value="Genomic_DNA"/>
</dbReference>
<evidence type="ECO:0000256" key="7">
    <source>
        <dbReference type="SAM" id="Phobius"/>
    </source>
</evidence>
<dbReference type="SUPFAM" id="SSF90123">
    <property type="entry name" value="ABC transporter transmembrane region"/>
    <property type="match status" value="1"/>
</dbReference>
<dbReference type="Proteomes" id="UP001589691">
    <property type="component" value="Unassembled WGS sequence"/>
</dbReference>
<feature type="transmembrane region" description="Helical" evidence="7">
    <location>
        <begin position="253"/>
        <end position="274"/>
    </location>
</feature>
<name>A0ABV5WUM4_9LACO</name>